<dbReference type="InterPro" id="IPR029044">
    <property type="entry name" value="Nucleotide-diphossugar_trans"/>
</dbReference>
<evidence type="ECO:0000256" key="2">
    <source>
        <dbReference type="ARBA" id="ARBA00022676"/>
    </source>
</evidence>
<protein>
    <submittedName>
        <fullName evidence="5">Putative glycosyltransferase EpsE</fullName>
        <ecNumber evidence="5">2.4.-.-</ecNumber>
    </submittedName>
</protein>
<feature type="domain" description="Glycosyltransferase 2-like" evidence="4">
    <location>
        <begin position="11"/>
        <end position="172"/>
    </location>
</feature>
<evidence type="ECO:0000259" key="4">
    <source>
        <dbReference type="Pfam" id="PF00535"/>
    </source>
</evidence>
<dbReference type="EMBL" id="SJPL01000001">
    <property type="protein sequence ID" value="TWT70520.1"/>
    <property type="molecule type" value="Genomic_DNA"/>
</dbReference>
<dbReference type="PANTHER" id="PTHR43685">
    <property type="entry name" value="GLYCOSYLTRANSFERASE"/>
    <property type="match status" value="1"/>
</dbReference>
<evidence type="ECO:0000256" key="1">
    <source>
        <dbReference type="ARBA" id="ARBA00006739"/>
    </source>
</evidence>
<evidence type="ECO:0000313" key="6">
    <source>
        <dbReference type="Proteomes" id="UP000317238"/>
    </source>
</evidence>
<keyword evidence="6" id="KW-1185">Reference proteome</keyword>
<dbReference type="Pfam" id="PF00535">
    <property type="entry name" value="Glycos_transf_2"/>
    <property type="match status" value="1"/>
</dbReference>
<reference evidence="5 6" key="1">
    <citation type="submission" date="2019-02" db="EMBL/GenBank/DDBJ databases">
        <title>Deep-cultivation of Planctomycetes and their phenomic and genomic characterization uncovers novel biology.</title>
        <authorList>
            <person name="Wiegand S."/>
            <person name="Jogler M."/>
            <person name="Boedeker C."/>
            <person name="Pinto D."/>
            <person name="Vollmers J."/>
            <person name="Rivas-Marin E."/>
            <person name="Kohn T."/>
            <person name="Peeters S.H."/>
            <person name="Heuer A."/>
            <person name="Rast P."/>
            <person name="Oberbeckmann S."/>
            <person name="Bunk B."/>
            <person name="Jeske O."/>
            <person name="Meyerdierks A."/>
            <person name="Storesund J.E."/>
            <person name="Kallscheuer N."/>
            <person name="Luecker S."/>
            <person name="Lage O.M."/>
            <person name="Pohl T."/>
            <person name="Merkel B.J."/>
            <person name="Hornburger P."/>
            <person name="Mueller R.-W."/>
            <person name="Bruemmer F."/>
            <person name="Labrenz M."/>
            <person name="Spormann A.M."/>
            <person name="Op Den Camp H."/>
            <person name="Overmann J."/>
            <person name="Amann R."/>
            <person name="Jetten M.S.M."/>
            <person name="Mascher T."/>
            <person name="Medema M.H."/>
            <person name="Devos D.P."/>
            <person name="Kaster A.-K."/>
            <person name="Ovreas L."/>
            <person name="Rohde M."/>
            <person name="Galperin M.Y."/>
            <person name="Jogler C."/>
        </authorList>
    </citation>
    <scope>NUCLEOTIDE SEQUENCE [LARGE SCALE GENOMIC DNA]</scope>
    <source>
        <strain evidence="5 6">Pan14r</strain>
    </source>
</reference>
<dbReference type="InterPro" id="IPR050834">
    <property type="entry name" value="Glycosyltransf_2"/>
</dbReference>
<accession>A0A5C5Y5M7</accession>
<dbReference type="RefSeq" id="WP_146439366.1">
    <property type="nucleotide sequence ID" value="NZ_SJPL01000001.1"/>
</dbReference>
<comment type="caution">
    <text evidence="5">The sequence shown here is derived from an EMBL/GenBank/DDBJ whole genome shotgun (WGS) entry which is preliminary data.</text>
</comment>
<dbReference type="GO" id="GO:0016757">
    <property type="term" value="F:glycosyltransferase activity"/>
    <property type="evidence" value="ECO:0007669"/>
    <property type="project" value="UniProtKB-KW"/>
</dbReference>
<evidence type="ECO:0000256" key="3">
    <source>
        <dbReference type="ARBA" id="ARBA00022679"/>
    </source>
</evidence>
<dbReference type="Gene3D" id="3.90.550.10">
    <property type="entry name" value="Spore Coat Polysaccharide Biosynthesis Protein SpsA, Chain A"/>
    <property type="match status" value="1"/>
</dbReference>
<dbReference type="Proteomes" id="UP000317238">
    <property type="component" value="Unassembled WGS sequence"/>
</dbReference>
<sequence>MSTHNAPPVISIVIPVYNGEMHLESSINSIRGQSFKDFEVILIDDGSTDRSLEAAYKFTKSDHRFRVMANERNLGLPATLNRAFAHALGKYIARHDCDDIMLPDRLELQLQFMEQMPQIGLLGTAAIVINSAGRQIGKQQMPSSDAEIRWHEMTSRSSSFFHPSVIIRRKVVTENGIRFDESLRSAQDKRMWFEVLRYCRASNLTTPLIQYRRHESSISATQRSKQRENAENVCRSWIMHILGHDVDTSTFRSLLDWNTPARKDDLDAWRLVARLLDAMELRHETDPTEYRRLRTKICLRLLRYGTPTIAPKLLPREFRNHFLRLRMTDLFWYSQHALGC</sequence>
<dbReference type="OrthoDB" id="9772170at2"/>
<dbReference type="EC" id="2.4.-.-" evidence="5"/>
<dbReference type="SUPFAM" id="SSF53448">
    <property type="entry name" value="Nucleotide-diphospho-sugar transferases"/>
    <property type="match status" value="1"/>
</dbReference>
<keyword evidence="2 5" id="KW-0328">Glycosyltransferase</keyword>
<name>A0A5C5Y5M7_9PLAN</name>
<organism evidence="5 6">
    <name type="scientific">Crateriforma conspicua</name>
    <dbReference type="NCBI Taxonomy" id="2527996"/>
    <lineage>
        <taxon>Bacteria</taxon>
        <taxon>Pseudomonadati</taxon>
        <taxon>Planctomycetota</taxon>
        <taxon>Planctomycetia</taxon>
        <taxon>Planctomycetales</taxon>
        <taxon>Planctomycetaceae</taxon>
        <taxon>Crateriforma</taxon>
    </lineage>
</organism>
<evidence type="ECO:0000313" key="5">
    <source>
        <dbReference type="EMBL" id="TWT70520.1"/>
    </source>
</evidence>
<proteinExistence type="inferred from homology"/>
<dbReference type="AlphaFoldDB" id="A0A5C5Y5M7"/>
<keyword evidence="3 5" id="KW-0808">Transferase</keyword>
<gene>
    <name evidence="5" type="primary">epsE_2</name>
    <name evidence="5" type="ORF">Pan14r_28270</name>
</gene>
<dbReference type="InterPro" id="IPR001173">
    <property type="entry name" value="Glyco_trans_2-like"/>
</dbReference>
<comment type="similarity">
    <text evidence="1">Belongs to the glycosyltransferase 2 family.</text>
</comment>
<dbReference type="PANTHER" id="PTHR43685:SF5">
    <property type="entry name" value="GLYCOSYLTRANSFERASE EPSE-RELATED"/>
    <property type="match status" value="1"/>
</dbReference>